<feature type="compositionally biased region" description="Pro residues" evidence="1">
    <location>
        <begin position="71"/>
        <end position="80"/>
    </location>
</feature>
<name>A0A165QYR8_9APHY</name>
<organism evidence="2 3">
    <name type="scientific">Daedalea quercina L-15889</name>
    <dbReference type="NCBI Taxonomy" id="1314783"/>
    <lineage>
        <taxon>Eukaryota</taxon>
        <taxon>Fungi</taxon>
        <taxon>Dikarya</taxon>
        <taxon>Basidiomycota</taxon>
        <taxon>Agaricomycotina</taxon>
        <taxon>Agaricomycetes</taxon>
        <taxon>Polyporales</taxon>
        <taxon>Fomitopsis</taxon>
    </lineage>
</organism>
<reference evidence="2 3" key="1">
    <citation type="journal article" date="2016" name="Mol. Biol. Evol.">
        <title>Comparative Genomics of Early-Diverging Mushroom-Forming Fungi Provides Insights into the Origins of Lignocellulose Decay Capabilities.</title>
        <authorList>
            <person name="Nagy L.G."/>
            <person name="Riley R."/>
            <person name="Tritt A."/>
            <person name="Adam C."/>
            <person name="Daum C."/>
            <person name="Floudas D."/>
            <person name="Sun H."/>
            <person name="Yadav J.S."/>
            <person name="Pangilinan J."/>
            <person name="Larsson K.H."/>
            <person name="Matsuura K."/>
            <person name="Barry K."/>
            <person name="Labutti K."/>
            <person name="Kuo R."/>
            <person name="Ohm R.A."/>
            <person name="Bhattacharya S.S."/>
            <person name="Shirouzu T."/>
            <person name="Yoshinaga Y."/>
            <person name="Martin F.M."/>
            <person name="Grigoriev I.V."/>
            <person name="Hibbett D.S."/>
        </authorList>
    </citation>
    <scope>NUCLEOTIDE SEQUENCE [LARGE SCALE GENOMIC DNA]</scope>
    <source>
        <strain evidence="2 3">L-15889</strain>
    </source>
</reference>
<dbReference type="AlphaFoldDB" id="A0A165QYR8"/>
<evidence type="ECO:0000256" key="1">
    <source>
        <dbReference type="SAM" id="MobiDB-lite"/>
    </source>
</evidence>
<dbReference type="Proteomes" id="UP000076727">
    <property type="component" value="Unassembled WGS sequence"/>
</dbReference>
<dbReference type="EMBL" id="KV429053">
    <property type="protein sequence ID" value="KZT70095.1"/>
    <property type="molecule type" value="Genomic_DNA"/>
</dbReference>
<feature type="region of interest" description="Disordered" evidence="1">
    <location>
        <begin position="56"/>
        <end position="80"/>
    </location>
</feature>
<accession>A0A165QYR8</accession>
<evidence type="ECO:0000313" key="2">
    <source>
        <dbReference type="EMBL" id="KZT70095.1"/>
    </source>
</evidence>
<proteinExistence type="predicted"/>
<evidence type="ECO:0000313" key="3">
    <source>
        <dbReference type="Proteomes" id="UP000076727"/>
    </source>
</evidence>
<protein>
    <submittedName>
        <fullName evidence="2">Uncharacterized protein</fullName>
    </submittedName>
</protein>
<gene>
    <name evidence="2" type="ORF">DAEQUDRAFT_764850</name>
</gene>
<keyword evidence="3" id="KW-1185">Reference proteome</keyword>
<sequence>MLSGTLRMWNIKGGSQVDGAWPQAAGATTLLDIWDFASGEEDEGWAGEALDGIYDEYSDEDATSTDSSCSLPPPSARCPE</sequence>